<evidence type="ECO:0000313" key="7">
    <source>
        <dbReference type="Proteomes" id="UP000553632"/>
    </source>
</evidence>
<organism evidence="6 7">
    <name type="scientific">Perkinsus olseni</name>
    <name type="common">Perkinsus atlanticus</name>
    <dbReference type="NCBI Taxonomy" id="32597"/>
    <lineage>
        <taxon>Eukaryota</taxon>
        <taxon>Sar</taxon>
        <taxon>Alveolata</taxon>
        <taxon>Perkinsozoa</taxon>
        <taxon>Perkinsea</taxon>
        <taxon>Perkinsida</taxon>
        <taxon>Perkinsidae</taxon>
        <taxon>Perkinsus</taxon>
    </lineage>
</organism>
<comment type="subcellular location">
    <subcellularLocation>
        <location evidence="1">Membrane</location>
        <topology evidence="1">Multi-pass membrane protein</topology>
    </subcellularLocation>
</comment>
<evidence type="ECO:0000313" key="6">
    <source>
        <dbReference type="EMBL" id="KAF4746390.1"/>
    </source>
</evidence>
<proteinExistence type="predicted"/>
<keyword evidence="2 5" id="KW-0812">Transmembrane</keyword>
<dbReference type="InterPro" id="IPR001898">
    <property type="entry name" value="SLC13A/DASS"/>
</dbReference>
<dbReference type="AlphaFoldDB" id="A0A7J6TPX3"/>
<keyword evidence="4 5" id="KW-0472">Membrane</keyword>
<evidence type="ECO:0000256" key="5">
    <source>
        <dbReference type="SAM" id="Phobius"/>
    </source>
</evidence>
<comment type="caution">
    <text evidence="6">The sequence shown here is derived from an EMBL/GenBank/DDBJ whole genome shotgun (WGS) entry which is preliminary data.</text>
</comment>
<evidence type="ECO:0000256" key="2">
    <source>
        <dbReference type="ARBA" id="ARBA00022692"/>
    </source>
</evidence>
<dbReference type="GO" id="GO:0016020">
    <property type="term" value="C:membrane"/>
    <property type="evidence" value="ECO:0007669"/>
    <property type="project" value="UniProtKB-SubCell"/>
</dbReference>
<keyword evidence="3 5" id="KW-1133">Transmembrane helix</keyword>
<evidence type="ECO:0000256" key="3">
    <source>
        <dbReference type="ARBA" id="ARBA00022989"/>
    </source>
</evidence>
<dbReference type="GO" id="GO:0022857">
    <property type="term" value="F:transmembrane transporter activity"/>
    <property type="evidence" value="ECO:0007669"/>
    <property type="project" value="InterPro"/>
</dbReference>
<feature type="transmembrane region" description="Helical" evidence="5">
    <location>
        <begin position="65"/>
        <end position="98"/>
    </location>
</feature>
<accession>A0A7J6TPX3</accession>
<reference evidence="6 7" key="1">
    <citation type="submission" date="2020-04" db="EMBL/GenBank/DDBJ databases">
        <title>Perkinsus olseni comparative genomics.</title>
        <authorList>
            <person name="Bogema D.R."/>
        </authorList>
    </citation>
    <scope>NUCLEOTIDE SEQUENCE [LARGE SCALE GENOMIC DNA]</scope>
    <source>
        <strain evidence="6 7">ATCC PRA-207</strain>
    </source>
</reference>
<name>A0A7J6TPX3_PEROL</name>
<evidence type="ECO:0000256" key="1">
    <source>
        <dbReference type="ARBA" id="ARBA00004141"/>
    </source>
</evidence>
<evidence type="ECO:0000256" key="4">
    <source>
        <dbReference type="ARBA" id="ARBA00023136"/>
    </source>
</evidence>
<gene>
    <name evidence="6" type="ORF">FOZ63_018486</name>
</gene>
<dbReference type="Pfam" id="PF00939">
    <property type="entry name" value="Na_sulph_symp"/>
    <property type="match status" value="1"/>
</dbReference>
<dbReference type="EMBL" id="JABANO010009691">
    <property type="protein sequence ID" value="KAF4746390.1"/>
    <property type="molecule type" value="Genomic_DNA"/>
</dbReference>
<sequence>MTTDAPKEPAEPPTGIKRKWLQLKEWHKNVWPGASIPKVAAIFALGLILWWLVPEGLGHDTWQVFVLFVCTIVAAVAEPLPLAGVCLVSLGVCAVTGVRQCTRCIAPRYVSSLVGGSGGIALFSSG</sequence>
<feature type="transmembrane region" description="Helical" evidence="5">
    <location>
        <begin position="30"/>
        <end position="53"/>
    </location>
</feature>
<protein>
    <submittedName>
        <fullName evidence="6">Uncharacterized protein</fullName>
    </submittedName>
</protein>
<dbReference type="Proteomes" id="UP000553632">
    <property type="component" value="Unassembled WGS sequence"/>
</dbReference>
<keyword evidence="7" id="KW-1185">Reference proteome</keyword>